<name>A0A9W8IN47_9FUNG</name>
<dbReference type="Proteomes" id="UP001140074">
    <property type="component" value="Unassembled WGS sequence"/>
</dbReference>
<keyword evidence="3" id="KW-1185">Reference proteome</keyword>
<evidence type="ECO:0000313" key="2">
    <source>
        <dbReference type="EMBL" id="KAJ2863118.1"/>
    </source>
</evidence>
<gene>
    <name evidence="2" type="ORF">GGH94_003819</name>
</gene>
<feature type="compositionally biased region" description="Acidic residues" evidence="1">
    <location>
        <begin position="366"/>
        <end position="432"/>
    </location>
</feature>
<comment type="caution">
    <text evidence="2">The sequence shown here is derived from an EMBL/GenBank/DDBJ whole genome shotgun (WGS) entry which is preliminary data.</text>
</comment>
<feature type="compositionally biased region" description="Acidic residues" evidence="1">
    <location>
        <begin position="24"/>
        <end position="38"/>
    </location>
</feature>
<evidence type="ECO:0000256" key="1">
    <source>
        <dbReference type="SAM" id="MobiDB-lite"/>
    </source>
</evidence>
<feature type="region of interest" description="Disordered" evidence="1">
    <location>
        <begin position="363"/>
        <end position="489"/>
    </location>
</feature>
<proteinExistence type="predicted"/>
<protein>
    <submittedName>
        <fullName evidence="2">Uncharacterized protein</fullName>
    </submittedName>
</protein>
<dbReference type="AlphaFoldDB" id="A0A9W8IN47"/>
<dbReference type="EMBL" id="JANBUY010000136">
    <property type="protein sequence ID" value="KAJ2863118.1"/>
    <property type="molecule type" value="Genomic_DNA"/>
</dbReference>
<organism evidence="2 3">
    <name type="scientific">Coemansia aciculifera</name>
    <dbReference type="NCBI Taxonomy" id="417176"/>
    <lineage>
        <taxon>Eukaryota</taxon>
        <taxon>Fungi</taxon>
        <taxon>Fungi incertae sedis</taxon>
        <taxon>Zoopagomycota</taxon>
        <taxon>Kickxellomycotina</taxon>
        <taxon>Kickxellomycetes</taxon>
        <taxon>Kickxellales</taxon>
        <taxon>Kickxellaceae</taxon>
        <taxon>Coemansia</taxon>
    </lineage>
</organism>
<accession>A0A9W8IN47</accession>
<feature type="compositionally biased region" description="Acidic residues" evidence="1">
    <location>
        <begin position="47"/>
        <end position="59"/>
    </location>
</feature>
<feature type="region of interest" description="Disordered" evidence="1">
    <location>
        <begin position="16"/>
        <end position="73"/>
    </location>
</feature>
<reference evidence="2" key="1">
    <citation type="submission" date="2022-07" db="EMBL/GenBank/DDBJ databases">
        <title>Phylogenomic reconstructions and comparative analyses of Kickxellomycotina fungi.</title>
        <authorList>
            <person name="Reynolds N.K."/>
            <person name="Stajich J.E."/>
            <person name="Barry K."/>
            <person name="Grigoriev I.V."/>
            <person name="Crous P."/>
            <person name="Smith M.E."/>
        </authorList>
    </citation>
    <scope>NUCLEOTIDE SEQUENCE</scope>
    <source>
        <strain evidence="2">RSA 476</strain>
    </source>
</reference>
<sequence length="489" mass="52832">MDDVAAFSVTAAASAAAAVSIDKELEEEEEEAKEEGEESNAANGLIDYEESDDDNDEADTSIAAPTTFDVSDEHRMDFDDDAERLEQSLHDSHLGSAGEQEPVVADTGLDDEALVRALMEEDVSEHGVEEAEATVAATYSEQQQQQQQQQQYALDDTDMLGLVPETWVFSDGEWMIYLGPNQHSYGADYQSTLFAMPLDQLISALHADISLGEDMELALEFPSLALTIDQRDGECADISLAQIYNCHSAAVRLGRLSEDLVNSPYFSQSTSFAPSPASFAFIIHTRLSVHSSLKRIMQIVAEDALASSHPVPVPQEESEVVANGAVAVPAPSTADKEPVDDITLAIDLEDAAEEPTTTTADLLADAGEDEEEDDEDYVAEGEEEGDFVLEDDEDEEEEADEEGDDDIAEVNGQDEDDDVVEADSQDEDDVVEAETRVESLSASPTHKRAQDSVLEVGDEVVPDCDAPAAKKPRSEDAIVQGGEDQVSSL</sequence>
<evidence type="ECO:0000313" key="3">
    <source>
        <dbReference type="Proteomes" id="UP001140074"/>
    </source>
</evidence>